<evidence type="ECO:0000256" key="1">
    <source>
        <dbReference type="SAM" id="MobiDB-lite"/>
    </source>
</evidence>
<reference evidence="2 3" key="1">
    <citation type="submission" date="2019-02" db="EMBL/GenBank/DDBJ databases">
        <title>Emended description of the genus Rhodopseudomonas and description of Rhodopseudomonas albus sp. nov., a non-phototrophic, heavy-metal-tolerant bacterium isolated from garden soil.</title>
        <authorList>
            <person name="Bao Z."/>
            <person name="Cao W.W."/>
            <person name="Sato Y."/>
            <person name="Nishizawa T."/>
            <person name="Zhao J."/>
            <person name="Guo Y."/>
            <person name="Ohta H."/>
        </authorList>
    </citation>
    <scope>NUCLEOTIDE SEQUENCE [LARGE SCALE GENOMIC DNA]</scope>
    <source>
        <strain evidence="2 3">SK50-23</strain>
    </source>
</reference>
<evidence type="ECO:0000313" key="3">
    <source>
        <dbReference type="Proteomes" id="UP000682843"/>
    </source>
</evidence>
<accession>A0ABX8AFA3</accession>
<name>A0ABX8AFA3_9BRAD</name>
<sequence>MAFPGLAGCASTVADLPVVGAPAGLPQRPAQPGEYLPVHDMPASTGNKTLAPSEQAKIEADLIRARDRQAIVTPPAAAAKTSTR</sequence>
<feature type="region of interest" description="Disordered" evidence="1">
    <location>
        <begin position="22"/>
        <end position="51"/>
    </location>
</feature>
<gene>
    <name evidence="2" type="ORF">RPMA_14305</name>
</gene>
<keyword evidence="3" id="KW-1185">Reference proteome</keyword>
<protein>
    <submittedName>
        <fullName evidence="2">Uncharacterized protein</fullName>
    </submittedName>
</protein>
<dbReference type="EMBL" id="CP036498">
    <property type="protein sequence ID" value="QUS42417.1"/>
    <property type="molecule type" value="Genomic_DNA"/>
</dbReference>
<dbReference type="Proteomes" id="UP000682843">
    <property type="component" value="Chromosome"/>
</dbReference>
<evidence type="ECO:0000313" key="2">
    <source>
        <dbReference type="EMBL" id="QUS42417.1"/>
    </source>
</evidence>
<organism evidence="2 3">
    <name type="scientific">Tardiphaga alba</name>
    <dbReference type="NCBI Taxonomy" id="340268"/>
    <lineage>
        <taxon>Bacteria</taxon>
        <taxon>Pseudomonadati</taxon>
        <taxon>Pseudomonadota</taxon>
        <taxon>Alphaproteobacteria</taxon>
        <taxon>Hyphomicrobiales</taxon>
        <taxon>Nitrobacteraceae</taxon>
        <taxon>Tardiphaga</taxon>
    </lineage>
</organism>
<proteinExistence type="predicted"/>